<keyword evidence="6" id="KW-1133">Transmembrane helix</keyword>
<evidence type="ECO:0000256" key="1">
    <source>
        <dbReference type="ARBA" id="ARBA00004141"/>
    </source>
</evidence>
<dbReference type="Proteomes" id="UP000705508">
    <property type="component" value="Unassembled WGS sequence"/>
</dbReference>
<dbReference type="PANTHER" id="PTHR48085">
    <property type="entry name" value="CADMIUM/ZINC-TRANSPORTING ATPASE HMA2-RELATED"/>
    <property type="match status" value="1"/>
</dbReference>
<dbReference type="InterPro" id="IPR051014">
    <property type="entry name" value="Cation_Transport_ATPase_IB"/>
</dbReference>
<dbReference type="Pfam" id="PF00702">
    <property type="entry name" value="Hydrolase"/>
    <property type="match status" value="1"/>
</dbReference>
<organism evidence="12 13">
    <name type="scientific">Mordavella massiliensis</name>
    <dbReference type="NCBI Taxonomy" id="1871024"/>
    <lineage>
        <taxon>Bacteria</taxon>
        <taxon>Bacillati</taxon>
        <taxon>Bacillota</taxon>
        <taxon>Clostridia</taxon>
        <taxon>Eubacteriales</taxon>
        <taxon>Clostridiaceae</taxon>
        <taxon>Mordavella</taxon>
    </lineage>
</organism>
<dbReference type="EC" id="7.2.2.21" evidence="8"/>
<evidence type="ECO:0000256" key="3">
    <source>
        <dbReference type="ARBA" id="ARBA00022539"/>
    </source>
</evidence>
<dbReference type="Pfam" id="PF00122">
    <property type="entry name" value="E1-E2_ATPase"/>
    <property type="match status" value="1"/>
</dbReference>
<dbReference type="PANTHER" id="PTHR48085:SF5">
    <property type="entry name" value="CADMIUM_ZINC-TRANSPORTING ATPASE HMA4-RELATED"/>
    <property type="match status" value="1"/>
</dbReference>
<dbReference type="InterPro" id="IPR036412">
    <property type="entry name" value="HAD-like_sf"/>
</dbReference>
<name>A0A938XBI1_9CLOT</name>
<keyword evidence="10" id="KW-0547">Nucleotide-binding</keyword>
<dbReference type="RefSeq" id="WP_204905688.1">
    <property type="nucleotide sequence ID" value="NZ_JACJKS010000003.1"/>
</dbReference>
<dbReference type="InterPro" id="IPR008250">
    <property type="entry name" value="ATPase_P-typ_transduc_dom_A_sf"/>
</dbReference>
<keyword evidence="3" id="KW-0104">Cadmium</keyword>
<sequence length="693" mass="75906">MKFIIKHEIRGRLRIHVVQEKMTCAEADTLFWYLDRQSNITDVKVYERTADAVICYTGERAALLCLLKNFRYEDAAVPETVVRNSGRELNASYKEKLIAKVLLHYGGRLLVPATLRAGIVTIRSLRYLAAGLRCIRERKIEVPLLDATAIGVSVLRRDFNTAGSVMFLLGVGELLEEWTHKKSVGDLARSMSLNIKKVWLKRDGQEILVKADQIRKGDVVTVHMGNVIPFDGEVAGGEGMVNQVSLTGESMPVRRVPGQSVYAGTVVEEGELDVRVKAVSGSTRFEKIVAMIEDSEKLKSSMESRAEHLADRLVPYTLLGTAAAGLLTRNVTKALSVLMVDFSCALKLAMPLTVLSAIREAGGYGITVKGGKFLEAVAEADTVVFDKTGTLTKAKPTVKEVIPFGDEPEEECLRIAACLEEHFPHSMAKAVVDAAKKRRLAHEEMHSKVEYVVAHGISSYIDGKKVVIGSSHFVFEDEGCTVRPEYRERFEALPEEYSHLYLAIEKELVAVICIEDPLREEAADMILALRAHGVQKTVMMTGDSEKTAAAVARRVGVDEYYAEVLPEEKAGFVEREKALGHKVIMIGDGINDSPALSAADAGIAISDGAELAREIADITIAAEDLAELVVLKRLANGMMKRIGKNYHQIIGINAGLIVSGIAGVLQPTTSALLHNTSTLLISLRSMRNLLTEE</sequence>
<dbReference type="InterPro" id="IPR059000">
    <property type="entry name" value="ATPase_P-type_domA"/>
</dbReference>
<evidence type="ECO:0000256" key="6">
    <source>
        <dbReference type="ARBA" id="ARBA00022989"/>
    </source>
</evidence>
<dbReference type="AlphaFoldDB" id="A0A938XBI1"/>
<evidence type="ECO:0000256" key="7">
    <source>
        <dbReference type="ARBA" id="ARBA00023136"/>
    </source>
</evidence>
<protein>
    <recommendedName>
        <fullName evidence="8">Cd(2+)-exporting ATPase</fullName>
        <ecNumber evidence="8">7.2.2.21</ecNumber>
    </recommendedName>
</protein>
<evidence type="ECO:0000256" key="4">
    <source>
        <dbReference type="ARBA" id="ARBA00022692"/>
    </source>
</evidence>
<dbReference type="GO" id="GO:0005886">
    <property type="term" value="C:plasma membrane"/>
    <property type="evidence" value="ECO:0007669"/>
    <property type="project" value="UniProtKB-SubCell"/>
</dbReference>
<comment type="similarity">
    <text evidence="2 10">Belongs to the cation transport ATPase (P-type) (TC 3.A.3) family. Type IB subfamily.</text>
</comment>
<comment type="catalytic activity">
    <reaction evidence="9">
        <text>Cd(2+)(in) + ATP + H2O = Cd(2+)(out) + ADP + phosphate + H(+)</text>
        <dbReference type="Rhea" id="RHEA:12132"/>
        <dbReference type="ChEBI" id="CHEBI:15377"/>
        <dbReference type="ChEBI" id="CHEBI:15378"/>
        <dbReference type="ChEBI" id="CHEBI:30616"/>
        <dbReference type="ChEBI" id="CHEBI:43474"/>
        <dbReference type="ChEBI" id="CHEBI:48775"/>
        <dbReference type="ChEBI" id="CHEBI:456216"/>
        <dbReference type="EC" id="7.2.2.21"/>
    </reaction>
</comment>
<reference evidence="12" key="2">
    <citation type="journal article" date="2021" name="Sci. Rep.">
        <title>The distribution of antibiotic resistance genes in chicken gut microbiota commensals.</title>
        <authorList>
            <person name="Juricova H."/>
            <person name="Matiasovicova J."/>
            <person name="Kubasova T."/>
            <person name="Cejkova D."/>
            <person name="Rychlik I."/>
        </authorList>
    </citation>
    <scope>NUCLEOTIDE SEQUENCE</scope>
    <source>
        <strain evidence="12">An582</strain>
    </source>
</reference>
<comment type="subcellular location">
    <subcellularLocation>
        <location evidence="10">Cell membrane</location>
    </subcellularLocation>
    <subcellularLocation>
        <location evidence="1">Membrane</location>
        <topology evidence="1">Multi-pass membrane protein</topology>
    </subcellularLocation>
</comment>
<dbReference type="GO" id="GO:0005524">
    <property type="term" value="F:ATP binding"/>
    <property type="evidence" value="ECO:0007669"/>
    <property type="project" value="UniProtKB-UniRule"/>
</dbReference>
<proteinExistence type="inferred from homology"/>
<accession>A0A938XBI1</accession>
<dbReference type="EMBL" id="JACJKS010000003">
    <property type="protein sequence ID" value="MBM6947638.1"/>
    <property type="molecule type" value="Genomic_DNA"/>
</dbReference>
<dbReference type="Gene3D" id="3.40.50.1000">
    <property type="entry name" value="HAD superfamily/HAD-like"/>
    <property type="match status" value="1"/>
</dbReference>
<keyword evidence="10" id="KW-0067">ATP-binding</keyword>
<dbReference type="NCBIfam" id="TIGR01525">
    <property type="entry name" value="ATPase-IB_hvy"/>
    <property type="match status" value="1"/>
</dbReference>
<dbReference type="GO" id="GO:0046872">
    <property type="term" value="F:metal ion binding"/>
    <property type="evidence" value="ECO:0007669"/>
    <property type="project" value="UniProtKB-KW"/>
</dbReference>
<keyword evidence="10" id="KW-0479">Metal-binding</keyword>
<evidence type="ECO:0000256" key="9">
    <source>
        <dbReference type="ARBA" id="ARBA00049338"/>
    </source>
</evidence>
<comment type="caution">
    <text evidence="12">The sequence shown here is derived from an EMBL/GenBank/DDBJ whole genome shotgun (WGS) entry which is preliminary data.</text>
</comment>
<dbReference type="GO" id="GO:0016887">
    <property type="term" value="F:ATP hydrolysis activity"/>
    <property type="evidence" value="ECO:0007669"/>
    <property type="project" value="InterPro"/>
</dbReference>
<evidence type="ECO:0000313" key="13">
    <source>
        <dbReference type="Proteomes" id="UP000705508"/>
    </source>
</evidence>
<dbReference type="NCBIfam" id="TIGR01494">
    <property type="entry name" value="ATPase_P-type"/>
    <property type="match status" value="1"/>
</dbReference>
<dbReference type="SFLD" id="SFLDG00002">
    <property type="entry name" value="C1.7:_P-type_atpase_like"/>
    <property type="match status" value="1"/>
</dbReference>
<keyword evidence="4" id="KW-0812">Transmembrane</keyword>
<dbReference type="PROSITE" id="PS00154">
    <property type="entry name" value="ATPASE_E1_E2"/>
    <property type="match status" value="1"/>
</dbReference>
<dbReference type="Gene3D" id="2.70.150.10">
    <property type="entry name" value="Calcium-transporting ATPase, cytoplasmic transduction domain A"/>
    <property type="match status" value="1"/>
</dbReference>
<dbReference type="SUPFAM" id="SSF81653">
    <property type="entry name" value="Calcium ATPase, transduction domain A"/>
    <property type="match status" value="1"/>
</dbReference>
<dbReference type="PRINTS" id="PR00119">
    <property type="entry name" value="CATATPASE"/>
</dbReference>
<dbReference type="SUPFAM" id="SSF56784">
    <property type="entry name" value="HAD-like"/>
    <property type="match status" value="1"/>
</dbReference>
<evidence type="ECO:0000256" key="10">
    <source>
        <dbReference type="RuleBase" id="RU362081"/>
    </source>
</evidence>
<dbReference type="InterPro" id="IPR001757">
    <property type="entry name" value="P_typ_ATPase"/>
</dbReference>
<keyword evidence="10" id="KW-1003">Cell membrane</keyword>
<dbReference type="SFLD" id="SFLDS00003">
    <property type="entry name" value="Haloacid_Dehalogenase"/>
    <property type="match status" value="1"/>
</dbReference>
<dbReference type="SFLD" id="SFLDF00027">
    <property type="entry name" value="p-type_atpase"/>
    <property type="match status" value="1"/>
</dbReference>
<evidence type="ECO:0000256" key="8">
    <source>
        <dbReference type="ARBA" id="ARBA00039103"/>
    </source>
</evidence>
<dbReference type="InterPro" id="IPR044492">
    <property type="entry name" value="P_typ_ATPase_HD_dom"/>
</dbReference>
<dbReference type="InterPro" id="IPR023299">
    <property type="entry name" value="ATPase_P-typ_cyto_dom_N"/>
</dbReference>
<evidence type="ECO:0000259" key="11">
    <source>
        <dbReference type="Pfam" id="PF00122"/>
    </source>
</evidence>
<gene>
    <name evidence="12" type="ORF">H6A20_03030</name>
</gene>
<keyword evidence="7" id="KW-0472">Membrane</keyword>
<evidence type="ECO:0000313" key="12">
    <source>
        <dbReference type="EMBL" id="MBM6947638.1"/>
    </source>
</evidence>
<keyword evidence="5" id="KW-1278">Translocase</keyword>
<dbReference type="Gene3D" id="3.40.1110.10">
    <property type="entry name" value="Calcium-transporting ATPase, cytoplasmic domain N"/>
    <property type="match status" value="1"/>
</dbReference>
<reference evidence="12" key="1">
    <citation type="submission" date="2020-08" db="EMBL/GenBank/DDBJ databases">
        <authorList>
            <person name="Cejkova D."/>
            <person name="Kubasova T."/>
            <person name="Jahodarova E."/>
            <person name="Rychlik I."/>
        </authorList>
    </citation>
    <scope>NUCLEOTIDE SEQUENCE</scope>
    <source>
        <strain evidence="12">An582</strain>
    </source>
</reference>
<dbReference type="GO" id="GO:0008551">
    <property type="term" value="F:P-type cadmium transporter activity"/>
    <property type="evidence" value="ECO:0007669"/>
    <property type="project" value="UniProtKB-EC"/>
</dbReference>
<feature type="domain" description="P-type ATPase A" evidence="11">
    <location>
        <begin position="193"/>
        <end position="293"/>
    </location>
</feature>
<dbReference type="InterPro" id="IPR023214">
    <property type="entry name" value="HAD_sf"/>
</dbReference>
<evidence type="ECO:0000256" key="5">
    <source>
        <dbReference type="ARBA" id="ARBA00022967"/>
    </source>
</evidence>
<dbReference type="InterPro" id="IPR018303">
    <property type="entry name" value="ATPase_P-typ_P_site"/>
</dbReference>
<evidence type="ECO:0000256" key="2">
    <source>
        <dbReference type="ARBA" id="ARBA00006024"/>
    </source>
</evidence>
<dbReference type="InterPro" id="IPR027256">
    <property type="entry name" value="P-typ_ATPase_IB"/>
</dbReference>
<dbReference type="PRINTS" id="PR00120">
    <property type="entry name" value="HATPASE"/>
</dbReference>